<sequence>MKAILYTKYGPPDVLQLKEIEKPTPKENEVLIKVHAASINDWDWRLLQGTPFVNRLLYGLLKPKMQILGSDIAGRVEAVGRNVKQFQPGDEVFGD</sequence>
<dbReference type="InterPro" id="IPR013154">
    <property type="entry name" value="ADH-like_N"/>
</dbReference>
<dbReference type="InterPro" id="IPR051603">
    <property type="entry name" value="Zinc-ADH_QOR/CCCR"/>
</dbReference>
<dbReference type="EMBL" id="SOJN01000052">
    <property type="protein sequence ID" value="TET46440.1"/>
    <property type="molecule type" value="Genomic_DNA"/>
</dbReference>
<dbReference type="Pfam" id="PF08240">
    <property type="entry name" value="ADH_N"/>
    <property type="match status" value="1"/>
</dbReference>
<feature type="non-terminal residue" evidence="3">
    <location>
        <position position="95"/>
    </location>
</feature>
<evidence type="ECO:0000313" key="4">
    <source>
        <dbReference type="Proteomes" id="UP000315525"/>
    </source>
</evidence>
<keyword evidence="1" id="KW-0521">NADP</keyword>
<reference evidence="3 4" key="1">
    <citation type="submission" date="2019-03" db="EMBL/GenBank/DDBJ databases">
        <title>Metabolic potential of uncultured bacteria and archaea associated with petroleum seepage in deep-sea sediments.</title>
        <authorList>
            <person name="Dong X."/>
            <person name="Hubert C."/>
        </authorList>
    </citation>
    <scope>NUCLEOTIDE SEQUENCE [LARGE SCALE GENOMIC DNA]</scope>
    <source>
        <strain evidence="3">E44_bin18</strain>
    </source>
</reference>
<dbReference type="InterPro" id="IPR011032">
    <property type="entry name" value="GroES-like_sf"/>
</dbReference>
<name>A0A523UVD6_UNCT6</name>
<dbReference type="Gene3D" id="3.90.180.10">
    <property type="entry name" value="Medium-chain alcohol dehydrogenases, catalytic domain"/>
    <property type="match status" value="1"/>
</dbReference>
<dbReference type="SUPFAM" id="SSF50129">
    <property type="entry name" value="GroES-like"/>
    <property type="match status" value="1"/>
</dbReference>
<proteinExistence type="predicted"/>
<evidence type="ECO:0000313" key="3">
    <source>
        <dbReference type="EMBL" id="TET46440.1"/>
    </source>
</evidence>
<feature type="domain" description="Alcohol dehydrogenase-like N-terminal" evidence="2">
    <location>
        <begin position="27"/>
        <end position="93"/>
    </location>
</feature>
<accession>A0A523UVD6</accession>
<dbReference type="PANTHER" id="PTHR44154">
    <property type="entry name" value="QUINONE OXIDOREDUCTASE"/>
    <property type="match status" value="1"/>
</dbReference>
<comment type="caution">
    <text evidence="3">The sequence shown here is derived from an EMBL/GenBank/DDBJ whole genome shotgun (WGS) entry which is preliminary data.</text>
</comment>
<dbReference type="PANTHER" id="PTHR44154:SF1">
    <property type="entry name" value="QUINONE OXIDOREDUCTASE"/>
    <property type="match status" value="1"/>
</dbReference>
<gene>
    <name evidence="3" type="ORF">E3J62_04190</name>
</gene>
<dbReference type="AlphaFoldDB" id="A0A523UVD6"/>
<evidence type="ECO:0000259" key="2">
    <source>
        <dbReference type="Pfam" id="PF08240"/>
    </source>
</evidence>
<protein>
    <submittedName>
        <fullName evidence="3">NAD(P)-dependent alcohol dehydrogenase</fullName>
    </submittedName>
</protein>
<evidence type="ECO:0000256" key="1">
    <source>
        <dbReference type="ARBA" id="ARBA00022857"/>
    </source>
</evidence>
<organism evidence="3 4">
    <name type="scientific">candidate division TA06 bacterium</name>
    <dbReference type="NCBI Taxonomy" id="2250710"/>
    <lineage>
        <taxon>Bacteria</taxon>
        <taxon>Bacteria division TA06</taxon>
    </lineage>
</organism>
<dbReference type="Proteomes" id="UP000315525">
    <property type="component" value="Unassembled WGS sequence"/>
</dbReference>